<evidence type="ECO:0000256" key="1">
    <source>
        <dbReference type="ARBA" id="ARBA00010562"/>
    </source>
</evidence>
<sequence>MNTSVINIRTQPDVKKAAQQVAEDLGMNLSVLINGFLKNLIKTKTISLKVSEEPSEYLINSIKETEEDVKNGRVSPLFENADEAVAWLNDKDKKYEYQIRKKVR</sequence>
<name>A0A2M7ATF2_9BACT</name>
<accession>A0A2M7ATF2</accession>
<dbReference type="InterPro" id="IPR007337">
    <property type="entry name" value="RelB/DinJ"/>
</dbReference>
<dbReference type="Pfam" id="PF04221">
    <property type="entry name" value="RelB"/>
    <property type="match status" value="1"/>
</dbReference>
<dbReference type="EMBL" id="PEVZ01000071">
    <property type="protein sequence ID" value="PIU73887.1"/>
    <property type="molecule type" value="Genomic_DNA"/>
</dbReference>
<keyword evidence="2" id="KW-1277">Toxin-antitoxin system</keyword>
<dbReference type="GO" id="GO:0006351">
    <property type="term" value="P:DNA-templated transcription"/>
    <property type="evidence" value="ECO:0007669"/>
    <property type="project" value="TreeGrafter"/>
</dbReference>
<evidence type="ECO:0000313" key="4">
    <source>
        <dbReference type="Proteomes" id="UP000229001"/>
    </source>
</evidence>
<dbReference type="PANTHER" id="PTHR38781">
    <property type="entry name" value="ANTITOXIN DINJ-RELATED"/>
    <property type="match status" value="1"/>
</dbReference>
<dbReference type="Gene3D" id="1.10.1220.10">
    <property type="entry name" value="Met repressor-like"/>
    <property type="match status" value="1"/>
</dbReference>
<dbReference type="GO" id="GO:0006355">
    <property type="term" value="P:regulation of DNA-templated transcription"/>
    <property type="evidence" value="ECO:0007669"/>
    <property type="project" value="InterPro"/>
</dbReference>
<proteinExistence type="inferred from homology"/>
<dbReference type="PANTHER" id="PTHR38781:SF1">
    <property type="entry name" value="ANTITOXIN DINJ-RELATED"/>
    <property type="match status" value="1"/>
</dbReference>
<comment type="similarity">
    <text evidence="1">Belongs to the RelB/DinJ antitoxin family.</text>
</comment>
<dbReference type="InterPro" id="IPR013321">
    <property type="entry name" value="Arc_rbn_hlx_hlx"/>
</dbReference>
<comment type="caution">
    <text evidence="3">The sequence shown here is derived from an EMBL/GenBank/DDBJ whole genome shotgun (WGS) entry which is preliminary data.</text>
</comment>
<dbReference type="AlphaFoldDB" id="A0A2M7ATF2"/>
<evidence type="ECO:0008006" key="5">
    <source>
        <dbReference type="Google" id="ProtNLM"/>
    </source>
</evidence>
<protein>
    <recommendedName>
        <fullName evidence="5">Type II toxin-antitoxin system antitoxin, RelB/DinJ family</fullName>
    </recommendedName>
</protein>
<organism evidence="3 4">
    <name type="scientific">Candidatus Roizmanbacteria bacterium CG06_land_8_20_14_3_00_34_14</name>
    <dbReference type="NCBI Taxonomy" id="1974848"/>
    <lineage>
        <taxon>Bacteria</taxon>
        <taxon>Candidatus Roizmaniibacteriota</taxon>
    </lineage>
</organism>
<evidence type="ECO:0000313" key="3">
    <source>
        <dbReference type="EMBL" id="PIU73887.1"/>
    </source>
</evidence>
<evidence type="ECO:0000256" key="2">
    <source>
        <dbReference type="ARBA" id="ARBA00022649"/>
    </source>
</evidence>
<dbReference type="Proteomes" id="UP000229001">
    <property type="component" value="Unassembled WGS sequence"/>
</dbReference>
<gene>
    <name evidence="3" type="ORF">COS77_04520</name>
</gene>
<reference evidence="4" key="1">
    <citation type="submission" date="2017-09" db="EMBL/GenBank/DDBJ databases">
        <title>Depth-based differentiation of microbial function through sediment-hosted aquifers and enrichment of novel symbionts in the deep terrestrial subsurface.</title>
        <authorList>
            <person name="Probst A.J."/>
            <person name="Ladd B."/>
            <person name="Jarett J.K."/>
            <person name="Geller-Mcgrath D.E."/>
            <person name="Sieber C.M.K."/>
            <person name="Emerson J.B."/>
            <person name="Anantharaman K."/>
            <person name="Thomas B.C."/>
            <person name="Malmstrom R."/>
            <person name="Stieglmeier M."/>
            <person name="Klingl A."/>
            <person name="Woyke T."/>
            <person name="Ryan C.M."/>
            <person name="Banfield J.F."/>
        </authorList>
    </citation>
    <scope>NUCLEOTIDE SEQUENCE [LARGE SCALE GENOMIC DNA]</scope>
</reference>